<dbReference type="InterPro" id="IPR036887">
    <property type="entry name" value="HTH_APSES_sf"/>
</dbReference>
<dbReference type="PROSITE" id="PS51301">
    <property type="entry name" value="KILA_N"/>
    <property type="match status" value="1"/>
</dbReference>
<protein>
    <submittedName>
        <fullName evidence="2">KilA-N domain-containing protein</fullName>
    </submittedName>
</protein>
<accession>A0A239A821</accession>
<evidence type="ECO:0000313" key="3">
    <source>
        <dbReference type="Proteomes" id="UP000198310"/>
    </source>
</evidence>
<keyword evidence="3" id="KW-1185">Reference proteome</keyword>
<dbReference type="AlphaFoldDB" id="A0A239A821"/>
<dbReference type="EMBL" id="FZNS01000011">
    <property type="protein sequence ID" value="SNR91461.1"/>
    <property type="molecule type" value="Genomic_DNA"/>
</dbReference>
<gene>
    <name evidence="2" type="ORF">SAMN06269173_11133</name>
</gene>
<dbReference type="GO" id="GO:0003677">
    <property type="term" value="F:DNA binding"/>
    <property type="evidence" value="ECO:0007669"/>
    <property type="project" value="InterPro"/>
</dbReference>
<dbReference type="Pfam" id="PF04383">
    <property type="entry name" value="KilA-N"/>
    <property type="match status" value="1"/>
</dbReference>
<proteinExistence type="predicted"/>
<dbReference type="InterPro" id="IPR018004">
    <property type="entry name" value="KilA/APSES_HTH"/>
</dbReference>
<reference evidence="3" key="1">
    <citation type="submission" date="2017-06" db="EMBL/GenBank/DDBJ databases">
        <authorList>
            <person name="Varghese N."/>
            <person name="Submissions S."/>
        </authorList>
    </citation>
    <scope>NUCLEOTIDE SEQUENCE [LARGE SCALE GENOMIC DNA]</scope>
    <source>
        <strain evidence="3">DSM 28041</strain>
    </source>
</reference>
<organism evidence="2 3">
    <name type="scientific">Hymenobacter mucosus</name>
    <dbReference type="NCBI Taxonomy" id="1411120"/>
    <lineage>
        <taxon>Bacteria</taxon>
        <taxon>Pseudomonadati</taxon>
        <taxon>Bacteroidota</taxon>
        <taxon>Cytophagia</taxon>
        <taxon>Cytophagales</taxon>
        <taxon>Hymenobacteraceae</taxon>
        <taxon>Hymenobacter</taxon>
    </lineage>
</organism>
<dbReference type="SUPFAM" id="SSF54616">
    <property type="entry name" value="DNA-binding domain of Mlu1-box binding protein MBP1"/>
    <property type="match status" value="1"/>
</dbReference>
<evidence type="ECO:0000313" key="2">
    <source>
        <dbReference type="EMBL" id="SNR91461.1"/>
    </source>
</evidence>
<name>A0A239A821_9BACT</name>
<dbReference type="InterPro" id="IPR017880">
    <property type="entry name" value="KilA_N"/>
</dbReference>
<feature type="domain" description="KilA-N" evidence="1">
    <location>
        <begin position="4"/>
        <end position="106"/>
    </location>
</feature>
<dbReference type="RefSeq" id="WP_089333871.1">
    <property type="nucleotide sequence ID" value="NZ_FZNS01000011.1"/>
</dbReference>
<dbReference type="Proteomes" id="UP000198310">
    <property type="component" value="Unassembled WGS sequence"/>
</dbReference>
<dbReference type="SMART" id="SM01252">
    <property type="entry name" value="KilA-N"/>
    <property type="match status" value="1"/>
</dbReference>
<sequence length="251" mass="27826">MNNKLKTLDYNGTGIVFTADGWLNATASAQALSKSGLENFLRSKEYLEYAHEVAEECSVKITDLKKIVMGKGKEQGTYLHPEMAVVFARWVSAKFARWCDKQIAALIRKAQEAPAKNLALRTRRLEKLGRPAEVIAARNEGVASRRAFTDKLAQHGVQGLGFRDCTRALYFPLFDGSTDVIRQKVGAPDKANVRDYMTHTQLAAVSLSEAISAERIQKERSYGNNACIETCNQVGKEIARLVVDTRRGLSS</sequence>
<evidence type="ECO:0000259" key="1">
    <source>
        <dbReference type="PROSITE" id="PS51301"/>
    </source>
</evidence>